<dbReference type="EMBL" id="AAGK01000002">
    <property type="protein sequence ID" value="EAN32585.1"/>
    <property type="molecule type" value="Genomic_DNA"/>
</dbReference>
<dbReference type="Proteomes" id="UP000001949">
    <property type="component" value="Unassembled WGS sequence"/>
</dbReference>
<dbReference type="eggNOG" id="ENOG502TN7I">
    <property type="taxonomic scope" value="Eukaryota"/>
</dbReference>
<sequence length="681" mass="79614">MFNGQNYRRLYGIILNLNTNRIKSRFFNIQSDKSQLIKKVSSNRKQWEQLRKESRDDTSEYDNISYEKTIAHSGFGKSQSSKSKHGLKYLGMLQSVSKSTSDEKLFNILADISKFIDEFSPYELIDIGLLRTMFIFQDVTYRVWVYEIAQLVSSKHDHLIMRDMQLVIDDLSLFYDAAAQGALNQLEDSVLSRVHELELYRLPLLIHALVYTYNIHCIYTKVYNCNETYENLGRCGYNSINVPKEVHRVYLSYKGHKDYYSSHLIGLLLKGYASFRFNPGTEFLDDVWSNIKDKLKNTEFKYLSWIGESFLKLRYFPSISVILDELISKHSILSHLEFTDFISNCWSIQSHILSLEFKNYIVPGSVWQDLSYSDDGFSEMNPNSLSLENNPKETVDNLYRYYKRLISLITTEMPGKIYESTPPYRSTQFELMTRLIDIYPNPRDFRILLPLRKYDSIYPVLSFPNSLNTANKGDISYLFTQMDHLNSSNFFGPNSNFEQSQLHDKNINPVYSEMSNASSGSSGLKELNPILKQYIHSVFFRTPALAPRGLRLLIQGLARIHFEQREESDIDKDLIPNMKIKYYKRPLSRTIVREVYRKLACFNNDDLIVSLFCMIVLNMFEFQLSKQLLSEAIRIWTHQKSQNSILEEQLEMISLFFLTLEKNNPSAYSALDMESIEKIIR</sequence>
<proteinExistence type="predicted"/>
<dbReference type="KEGG" id="tpv:TP02_0302"/>
<comment type="caution">
    <text evidence="1">The sequence shown here is derived from an EMBL/GenBank/DDBJ whole genome shotgun (WGS) entry which is preliminary data.</text>
</comment>
<dbReference type="AlphaFoldDB" id="Q4N5I8"/>
<accession>Q4N5I8</accession>
<dbReference type="VEuPathDB" id="PiroplasmaDB:TpMuguga_02g00302"/>
<reference evidence="1 2" key="1">
    <citation type="journal article" date="2005" name="Science">
        <title>Genome sequence of Theileria parva, a bovine pathogen that transforms lymphocytes.</title>
        <authorList>
            <person name="Gardner M.J."/>
            <person name="Bishop R."/>
            <person name="Shah T."/>
            <person name="de Villiers E.P."/>
            <person name="Carlton J.M."/>
            <person name="Hall N."/>
            <person name="Ren Q."/>
            <person name="Paulsen I.T."/>
            <person name="Pain A."/>
            <person name="Berriman M."/>
            <person name="Wilson R.J.M."/>
            <person name="Sato S."/>
            <person name="Ralph S.A."/>
            <person name="Mann D.J."/>
            <person name="Xiong Z."/>
            <person name="Shallom S.J."/>
            <person name="Weidman J."/>
            <person name="Jiang L."/>
            <person name="Lynn J."/>
            <person name="Weaver B."/>
            <person name="Shoaibi A."/>
            <person name="Domingo A.R."/>
            <person name="Wasawo D."/>
            <person name="Crabtree J."/>
            <person name="Wortman J.R."/>
            <person name="Haas B."/>
            <person name="Angiuoli S.V."/>
            <person name="Creasy T.H."/>
            <person name="Lu C."/>
            <person name="Suh B."/>
            <person name="Silva J.C."/>
            <person name="Utterback T.R."/>
            <person name="Feldblyum T.V."/>
            <person name="Pertea M."/>
            <person name="Allen J."/>
            <person name="Nierman W.C."/>
            <person name="Taracha E.L.N."/>
            <person name="Salzberg S.L."/>
            <person name="White O.R."/>
            <person name="Fitzhugh H.A."/>
            <person name="Morzaria S."/>
            <person name="Venter J.C."/>
            <person name="Fraser C.M."/>
            <person name="Nene V."/>
        </authorList>
    </citation>
    <scope>NUCLEOTIDE SEQUENCE [LARGE SCALE GENOMIC DNA]</scope>
    <source>
        <strain evidence="1 2">Muguga</strain>
    </source>
</reference>
<keyword evidence="2" id="KW-1185">Reference proteome</keyword>
<protein>
    <submittedName>
        <fullName evidence="1">Uncharacterized protein</fullName>
    </submittedName>
</protein>
<dbReference type="InParanoid" id="Q4N5I8"/>
<dbReference type="OMA" id="MKPAFKL"/>
<organism evidence="1 2">
    <name type="scientific">Theileria parva</name>
    <name type="common">East coast fever infection agent</name>
    <dbReference type="NCBI Taxonomy" id="5875"/>
    <lineage>
        <taxon>Eukaryota</taxon>
        <taxon>Sar</taxon>
        <taxon>Alveolata</taxon>
        <taxon>Apicomplexa</taxon>
        <taxon>Aconoidasida</taxon>
        <taxon>Piroplasmida</taxon>
        <taxon>Theileriidae</taxon>
        <taxon>Theileria</taxon>
    </lineage>
</organism>
<evidence type="ECO:0000313" key="1">
    <source>
        <dbReference type="EMBL" id="EAN32585.1"/>
    </source>
</evidence>
<gene>
    <name evidence="1" type="ordered locus">TP02_0302</name>
</gene>
<name>Q4N5I8_THEPA</name>
<evidence type="ECO:0000313" key="2">
    <source>
        <dbReference type="Proteomes" id="UP000001949"/>
    </source>
</evidence>